<evidence type="ECO:0000313" key="2">
    <source>
        <dbReference type="EMBL" id="QSP94012.1"/>
    </source>
</evidence>
<gene>
    <name evidence="2" type="ORF">LPB19_12520</name>
</gene>
<protein>
    <recommendedName>
        <fullName evidence="4">DUF3019 domain-containing protein</fullName>
    </recommendedName>
</protein>
<keyword evidence="1" id="KW-0732">Signal</keyword>
<evidence type="ECO:0008006" key="4">
    <source>
        <dbReference type="Google" id="ProtNLM"/>
    </source>
</evidence>
<dbReference type="Proteomes" id="UP000663555">
    <property type="component" value="Chromosome"/>
</dbReference>
<evidence type="ECO:0000313" key="3">
    <source>
        <dbReference type="Proteomes" id="UP000663555"/>
    </source>
</evidence>
<keyword evidence="3" id="KW-1185">Reference proteome</keyword>
<evidence type="ECO:0000256" key="1">
    <source>
        <dbReference type="SAM" id="SignalP"/>
    </source>
</evidence>
<dbReference type="RefSeq" id="WP_206643234.1">
    <property type="nucleotide sequence ID" value="NZ_CP071247.1"/>
</dbReference>
<organism evidence="2 3">
    <name type="scientific">Marinobacter salinisoli</name>
    <dbReference type="NCBI Taxonomy" id="2769486"/>
    <lineage>
        <taxon>Bacteria</taxon>
        <taxon>Pseudomonadati</taxon>
        <taxon>Pseudomonadota</taxon>
        <taxon>Gammaproteobacteria</taxon>
        <taxon>Pseudomonadales</taxon>
        <taxon>Marinobacteraceae</taxon>
        <taxon>Marinobacter</taxon>
    </lineage>
</organism>
<dbReference type="EMBL" id="CP071247">
    <property type="protein sequence ID" value="QSP94012.1"/>
    <property type="molecule type" value="Genomic_DNA"/>
</dbReference>
<accession>A0ABX7MNZ7</accession>
<proteinExistence type="predicted"/>
<name>A0ABX7MNZ7_9GAMM</name>
<sequence>MQRIFAGIIFFLLPFCTSAQPKHVPVEYWENLPSHIDQKVVDLVVINARTLGVKCDSVSFLSTFGDGDKSSGFKLACNQGMLKYLLIHEGEQIWRAEQVQNLHSHP</sequence>
<reference evidence="2 3" key="1">
    <citation type="submission" date="2021-03" db="EMBL/GenBank/DDBJ databases">
        <title>Genome sequencing of Marinobacter sp. LPB0319.</title>
        <authorList>
            <person name="Kim J."/>
        </authorList>
    </citation>
    <scope>NUCLEOTIDE SEQUENCE [LARGE SCALE GENOMIC DNA]</scope>
    <source>
        <strain evidence="2 3">LPB0319</strain>
    </source>
</reference>
<feature type="signal peptide" evidence="1">
    <location>
        <begin position="1"/>
        <end position="19"/>
    </location>
</feature>
<feature type="chain" id="PRO_5046837894" description="DUF3019 domain-containing protein" evidence="1">
    <location>
        <begin position="20"/>
        <end position="106"/>
    </location>
</feature>